<gene>
    <name evidence="3" type="ORF">R5R35_001372</name>
</gene>
<feature type="region of interest" description="Disordered" evidence="2">
    <location>
        <begin position="891"/>
        <end position="949"/>
    </location>
</feature>
<feature type="region of interest" description="Disordered" evidence="2">
    <location>
        <begin position="827"/>
        <end position="860"/>
    </location>
</feature>
<keyword evidence="1" id="KW-0175">Coiled coil</keyword>
<dbReference type="EMBL" id="JAZDUA010000274">
    <property type="protein sequence ID" value="KAK7862473.1"/>
    <property type="molecule type" value="Genomic_DNA"/>
</dbReference>
<feature type="region of interest" description="Disordered" evidence="2">
    <location>
        <begin position="789"/>
        <end position="812"/>
    </location>
</feature>
<dbReference type="Gene3D" id="1.10.287.1490">
    <property type="match status" value="1"/>
</dbReference>
<sequence length="984" mass="108618">MSDNRQLVSDIQELDKNITNCEQFFAKVLNRKIESSRQTPANKKKNVPAKSSSRPQSRGGGSQALHRAPSAGASSTRTTTKSANPCRKSVAVIHSQPRKASADRLPKPKSNDGHQRRRSNSASRLVSKSCTCEPPTLESFGKFPVHVPRISASKVSEVQVPVKLETSPRTHQSRSPGSKSKNLSWGQILGKNHQTCKVDRGQWDIHSARQNTHSHPSFNTKIPHDCEPIKECSSSECTVTASCNHLFKVTAPRRPQEESFSSEGTSGFSSNNELPSHLTNKSIQCGLPNPGQRPKSSDSYQHQPSSSAHYQHRRVSSSSSGASSQKPEEKEKVTGVLGSDVFSIFNPVRTLNFLVKELQGLLQKHPQDDESARRVIADMEKALRRLPEGEEPTESTSGYTTHSKPHDSHSVSTSASSRSCDMQADKLPEDVAQQAAMIRALQTVPALARRIDERTEAMRRKIVESRTHISVPAFAPPPQESCASSVENILRLQRHVESSGHQLEIMCQAMEQTCDILRSERDALQGKVEERDKKLRVAKSQEQDFVTTVTSLRTNLESATRRVTQLSVENKVLKEQVKEIPNLKYIEEKYKQVSIENAKLKEENKAIPALKEKEAKVAELTSSIASLETEKKNLDDKVVRCNQEIQRLKESSQNQVGVAEATKRLTQRLQETMKERDEAQHDAQMLRIEREKLLILQRNKDEELSHFVQDIINIKMMVTGQLNILKTNMPKMTPPGSISDLLNSSSESEEFTSASQCQPVCSSPTSTASGAAPGGEVWEDISTIIPEQTRSSPEVFVRASPQKGEETESPPDFKSLCRDAWHSLAPAGQGEGCGVPEKNTPRPRTAVPSQRPPVAVNEGVGDTQWTGAAAVTQELHQNVQELFKLINNKPAAAGSTDAPSSGRTVTTVSSSVPSSKRSSVPAQATNKNFQFEIPRLPDPPKFLETPEFSDFSSYHGSLADTSSVESIDAVLRKLQKGDRQTKEK</sequence>
<feature type="compositionally biased region" description="Low complexity" evidence="2">
    <location>
        <begin position="899"/>
        <end position="921"/>
    </location>
</feature>
<dbReference type="Proteomes" id="UP001378592">
    <property type="component" value="Unassembled WGS sequence"/>
</dbReference>
<evidence type="ECO:0000256" key="1">
    <source>
        <dbReference type="SAM" id="Coils"/>
    </source>
</evidence>
<feature type="coiled-coil region" evidence="1">
    <location>
        <begin position="507"/>
        <end position="689"/>
    </location>
</feature>
<feature type="region of interest" description="Disordered" evidence="2">
    <location>
        <begin position="164"/>
        <end position="184"/>
    </location>
</feature>
<evidence type="ECO:0000256" key="2">
    <source>
        <dbReference type="SAM" id="MobiDB-lite"/>
    </source>
</evidence>
<feature type="compositionally biased region" description="Low complexity" evidence="2">
    <location>
        <begin position="762"/>
        <end position="774"/>
    </location>
</feature>
<feature type="compositionally biased region" description="Polar residues" evidence="2">
    <location>
        <begin position="167"/>
        <end position="184"/>
    </location>
</feature>
<keyword evidence="4" id="KW-1185">Reference proteome</keyword>
<evidence type="ECO:0000313" key="4">
    <source>
        <dbReference type="Proteomes" id="UP001378592"/>
    </source>
</evidence>
<feature type="region of interest" description="Disordered" evidence="2">
    <location>
        <begin position="731"/>
        <end position="774"/>
    </location>
</feature>
<protein>
    <submittedName>
        <fullName evidence="3">Uncharacterized protein</fullName>
    </submittedName>
</protein>
<feature type="compositionally biased region" description="Basic and acidic residues" evidence="2">
    <location>
        <begin position="100"/>
        <end position="114"/>
    </location>
</feature>
<reference evidence="3 4" key="1">
    <citation type="submission" date="2024-03" db="EMBL/GenBank/DDBJ databases">
        <title>The genome assembly and annotation of the cricket Gryllus longicercus Weissman &amp; Gray.</title>
        <authorList>
            <person name="Szrajer S."/>
            <person name="Gray D."/>
            <person name="Ylla G."/>
        </authorList>
    </citation>
    <scope>NUCLEOTIDE SEQUENCE [LARGE SCALE GENOMIC DNA]</scope>
    <source>
        <strain evidence="3">DAG 2021-001</strain>
        <tissue evidence="3">Whole body minus gut</tissue>
    </source>
</reference>
<feature type="region of interest" description="Disordered" evidence="2">
    <location>
        <begin position="32"/>
        <end position="128"/>
    </location>
</feature>
<name>A0AAN9VSI1_9ORTH</name>
<feature type="compositionally biased region" description="Low complexity" evidence="2">
    <location>
        <begin position="410"/>
        <end position="419"/>
    </location>
</feature>
<dbReference type="AlphaFoldDB" id="A0AAN9VSI1"/>
<feature type="compositionally biased region" description="Low complexity" evidence="2">
    <location>
        <begin position="737"/>
        <end position="755"/>
    </location>
</feature>
<organism evidence="3 4">
    <name type="scientific">Gryllus longicercus</name>
    <dbReference type="NCBI Taxonomy" id="2509291"/>
    <lineage>
        <taxon>Eukaryota</taxon>
        <taxon>Metazoa</taxon>
        <taxon>Ecdysozoa</taxon>
        <taxon>Arthropoda</taxon>
        <taxon>Hexapoda</taxon>
        <taxon>Insecta</taxon>
        <taxon>Pterygota</taxon>
        <taxon>Neoptera</taxon>
        <taxon>Polyneoptera</taxon>
        <taxon>Orthoptera</taxon>
        <taxon>Ensifera</taxon>
        <taxon>Gryllidea</taxon>
        <taxon>Grylloidea</taxon>
        <taxon>Gryllidae</taxon>
        <taxon>Gryllinae</taxon>
        <taxon>Gryllus</taxon>
    </lineage>
</organism>
<accession>A0AAN9VSI1</accession>
<feature type="compositionally biased region" description="Polar residues" evidence="2">
    <location>
        <begin position="72"/>
        <end position="83"/>
    </location>
</feature>
<proteinExistence type="predicted"/>
<feature type="compositionally biased region" description="Low complexity" evidence="2">
    <location>
        <begin position="297"/>
        <end position="307"/>
    </location>
</feature>
<comment type="caution">
    <text evidence="3">The sequence shown here is derived from an EMBL/GenBank/DDBJ whole genome shotgun (WGS) entry which is preliminary data.</text>
</comment>
<feature type="region of interest" description="Disordered" evidence="2">
    <location>
        <begin position="383"/>
        <end position="423"/>
    </location>
</feature>
<evidence type="ECO:0000313" key="3">
    <source>
        <dbReference type="EMBL" id="KAK7862473.1"/>
    </source>
</evidence>
<feature type="region of interest" description="Disordered" evidence="2">
    <location>
        <begin position="252"/>
        <end position="334"/>
    </location>
</feature>
<feature type="compositionally biased region" description="Low complexity" evidence="2">
    <location>
        <begin position="258"/>
        <end position="273"/>
    </location>
</feature>